<dbReference type="EMBL" id="JACGCM010001135">
    <property type="protein sequence ID" value="KAF6161334.1"/>
    <property type="molecule type" value="Genomic_DNA"/>
</dbReference>
<comment type="caution">
    <text evidence="6">The sequence shown here is derived from an EMBL/GenBank/DDBJ whole genome shotgun (WGS) entry which is preliminary data.</text>
</comment>
<evidence type="ECO:0000256" key="2">
    <source>
        <dbReference type="ARBA" id="ARBA00022692"/>
    </source>
</evidence>
<keyword evidence="3 5" id="KW-1133">Transmembrane helix</keyword>
<evidence type="ECO:0000313" key="6">
    <source>
        <dbReference type="EMBL" id="KAF6161334.1"/>
    </source>
</evidence>
<evidence type="ECO:0000256" key="3">
    <source>
        <dbReference type="ARBA" id="ARBA00022989"/>
    </source>
</evidence>
<keyword evidence="4 5" id="KW-0472">Membrane</keyword>
<gene>
    <name evidence="6" type="ORF">GIB67_009221</name>
</gene>
<keyword evidence="7" id="KW-1185">Reference proteome</keyword>
<dbReference type="InterPro" id="IPR007203">
    <property type="entry name" value="ORMDL"/>
</dbReference>
<feature type="transmembrane region" description="Helical" evidence="5">
    <location>
        <begin position="5"/>
        <end position="24"/>
    </location>
</feature>
<keyword evidence="2 5" id="KW-0812">Transmembrane</keyword>
<organism evidence="6 7">
    <name type="scientific">Kingdonia uniflora</name>
    <dbReference type="NCBI Taxonomy" id="39325"/>
    <lineage>
        <taxon>Eukaryota</taxon>
        <taxon>Viridiplantae</taxon>
        <taxon>Streptophyta</taxon>
        <taxon>Embryophyta</taxon>
        <taxon>Tracheophyta</taxon>
        <taxon>Spermatophyta</taxon>
        <taxon>Magnoliopsida</taxon>
        <taxon>Ranunculales</taxon>
        <taxon>Circaeasteraceae</taxon>
        <taxon>Kingdonia</taxon>
    </lineage>
</organism>
<sequence length="69" mass="8220">MYLGVWMTCILNLILLELLVLYIFDCSPCMAWTIVNLCPFVVTYHFLSWKKRTPFGEDHGIHNRLTWLE</sequence>
<accession>A0A7J7N2Q0</accession>
<proteinExistence type="predicted"/>
<dbReference type="AlphaFoldDB" id="A0A7J7N2Q0"/>
<evidence type="ECO:0000256" key="5">
    <source>
        <dbReference type="SAM" id="Phobius"/>
    </source>
</evidence>
<name>A0A7J7N2Q0_9MAGN</name>
<dbReference type="Pfam" id="PF04061">
    <property type="entry name" value="ORMDL"/>
    <property type="match status" value="1"/>
</dbReference>
<evidence type="ECO:0000313" key="7">
    <source>
        <dbReference type="Proteomes" id="UP000541444"/>
    </source>
</evidence>
<comment type="subcellular location">
    <subcellularLocation>
        <location evidence="1">Membrane</location>
        <topology evidence="1">Multi-pass membrane protein</topology>
    </subcellularLocation>
</comment>
<dbReference type="Proteomes" id="UP000541444">
    <property type="component" value="Unassembled WGS sequence"/>
</dbReference>
<dbReference type="GO" id="GO:0005789">
    <property type="term" value="C:endoplasmic reticulum membrane"/>
    <property type="evidence" value="ECO:0007669"/>
    <property type="project" value="InterPro"/>
</dbReference>
<evidence type="ECO:0000256" key="1">
    <source>
        <dbReference type="ARBA" id="ARBA00004141"/>
    </source>
</evidence>
<reference evidence="6 7" key="1">
    <citation type="journal article" date="2020" name="IScience">
        <title>Genome Sequencing of the Endangered Kingdonia uniflora (Circaeasteraceae, Ranunculales) Reveals Potential Mechanisms of Evolutionary Specialization.</title>
        <authorList>
            <person name="Sun Y."/>
            <person name="Deng T."/>
            <person name="Zhang A."/>
            <person name="Moore M.J."/>
            <person name="Landis J.B."/>
            <person name="Lin N."/>
            <person name="Zhang H."/>
            <person name="Zhang X."/>
            <person name="Huang J."/>
            <person name="Zhang X."/>
            <person name="Sun H."/>
            <person name="Wang H."/>
        </authorList>
    </citation>
    <scope>NUCLEOTIDE SEQUENCE [LARGE SCALE GENOMIC DNA]</scope>
    <source>
        <strain evidence="6">TB1705</strain>
        <tissue evidence="6">Leaf</tissue>
    </source>
</reference>
<feature type="transmembrane region" description="Helical" evidence="5">
    <location>
        <begin position="30"/>
        <end position="47"/>
    </location>
</feature>
<dbReference type="OrthoDB" id="1932233at2759"/>
<dbReference type="PANTHER" id="PTHR12665">
    <property type="entry name" value="ORMDL PROTEINS"/>
    <property type="match status" value="1"/>
</dbReference>
<evidence type="ECO:0000256" key="4">
    <source>
        <dbReference type="ARBA" id="ARBA00023136"/>
    </source>
</evidence>
<protein>
    <submittedName>
        <fullName evidence="6">Uncharacterized protein</fullName>
    </submittedName>
</protein>